<evidence type="ECO:0000313" key="7">
    <source>
        <dbReference type="Proteomes" id="UP000530850"/>
    </source>
</evidence>
<dbReference type="CDD" id="cd11614">
    <property type="entry name" value="SAF_CpaB_FlgA_like"/>
    <property type="match status" value="1"/>
</dbReference>
<dbReference type="Proteomes" id="UP000309454">
    <property type="component" value="Unassembled WGS sequence"/>
</dbReference>
<dbReference type="SMART" id="SM00858">
    <property type="entry name" value="SAF"/>
    <property type="match status" value="1"/>
</dbReference>
<feature type="chain" id="PRO_5044081812" evidence="2">
    <location>
        <begin position="25"/>
        <end position="255"/>
    </location>
</feature>
<evidence type="ECO:0000313" key="4">
    <source>
        <dbReference type="EMBL" id="MBB3171265.1"/>
    </source>
</evidence>
<dbReference type="NCBIfam" id="TIGR03177">
    <property type="entry name" value="pilus_cpaB"/>
    <property type="match status" value="1"/>
</dbReference>
<name>A0A3N0AC69_9ACTN</name>
<feature type="region of interest" description="Disordered" evidence="1">
    <location>
        <begin position="209"/>
        <end position="255"/>
    </location>
</feature>
<dbReference type="EMBL" id="SSTM01000003">
    <property type="protein sequence ID" value="TJW10735.1"/>
    <property type="molecule type" value="Genomic_DNA"/>
</dbReference>
<protein>
    <submittedName>
        <fullName evidence="4 5">Pilus assembly protein CpaB</fullName>
    </submittedName>
</protein>
<keyword evidence="6" id="KW-1185">Reference proteome</keyword>
<accession>A0A3N0AC69</accession>
<dbReference type="PROSITE" id="PS51257">
    <property type="entry name" value="PROKAR_LIPOPROTEIN"/>
    <property type="match status" value="1"/>
</dbReference>
<dbReference type="EMBL" id="JACHYA010000003">
    <property type="protein sequence ID" value="MBB3171265.1"/>
    <property type="molecule type" value="Genomic_DNA"/>
</dbReference>
<comment type="caution">
    <text evidence="5">The sequence shown here is derived from an EMBL/GenBank/DDBJ whole genome shotgun (WGS) entry which is preliminary data.</text>
</comment>
<sequence>MGRRTVALGIASGLACALCVGLYAAQIGQEAQLQRAEALEKYGGVQVEAYVARRDLSAGEALDDSMVEKRQWLAELLPAGAVTDLESVRGQQLGSPVFAGEVLCEGRMQAQGNQLVVPEGLCAVSVPAKDVQTVGGSLVAGMEADLYMIGPSGSSLLASRVPVLAVGREGAASNSSWVTVAVRPSLVHELVQAAQSYVLYFALPGADEAQPQGDAAGGGEAPGDGDGLEGGPRDEASGVGATEEDQSAEGEDAWE</sequence>
<evidence type="ECO:0000256" key="1">
    <source>
        <dbReference type="SAM" id="MobiDB-lite"/>
    </source>
</evidence>
<dbReference type="InterPro" id="IPR017592">
    <property type="entry name" value="Pilus_assmbl_Flp-typ_CpaB"/>
</dbReference>
<dbReference type="GeneID" id="93356261"/>
<feature type="domain" description="SAF" evidence="3">
    <location>
        <begin position="47"/>
        <end position="109"/>
    </location>
</feature>
<feature type="signal peptide" evidence="2">
    <location>
        <begin position="1"/>
        <end position="24"/>
    </location>
</feature>
<proteinExistence type="predicted"/>
<dbReference type="AlphaFoldDB" id="A0A3N0AC69"/>
<dbReference type="OrthoDB" id="3177887at2"/>
<dbReference type="Proteomes" id="UP000530850">
    <property type="component" value="Unassembled WGS sequence"/>
</dbReference>
<dbReference type="Pfam" id="PF08666">
    <property type="entry name" value="SAF"/>
    <property type="match status" value="1"/>
</dbReference>
<gene>
    <name evidence="5" type="primary">cpaB</name>
    <name evidence="5" type="ORF">E5982_05520</name>
    <name evidence="4" type="ORF">FHR31_001083</name>
</gene>
<evidence type="ECO:0000259" key="3">
    <source>
        <dbReference type="SMART" id="SM00858"/>
    </source>
</evidence>
<feature type="compositionally biased region" description="Gly residues" evidence="1">
    <location>
        <begin position="215"/>
        <end position="230"/>
    </location>
</feature>
<evidence type="ECO:0000313" key="6">
    <source>
        <dbReference type="Proteomes" id="UP000309454"/>
    </source>
</evidence>
<reference evidence="4 7" key="2">
    <citation type="submission" date="2020-08" db="EMBL/GenBank/DDBJ databases">
        <title>Sequencing the genomes of 1000 actinobacteria strains.</title>
        <authorList>
            <person name="Klenk H.-P."/>
        </authorList>
    </citation>
    <scope>NUCLEOTIDE SEQUENCE [LARGE SCALE GENOMIC DNA]</scope>
    <source>
        <strain evidence="4 7">DSM 22242</strain>
    </source>
</reference>
<keyword evidence="2" id="KW-0732">Signal</keyword>
<organism evidence="5 6">
    <name type="scientific">Parvibacter caecicola</name>
    <dbReference type="NCBI Taxonomy" id="747645"/>
    <lineage>
        <taxon>Bacteria</taxon>
        <taxon>Bacillati</taxon>
        <taxon>Actinomycetota</taxon>
        <taxon>Coriobacteriia</taxon>
        <taxon>Coriobacteriales</taxon>
        <taxon>Coriobacteriaceae</taxon>
        <taxon>Parvibacter</taxon>
    </lineage>
</organism>
<dbReference type="RefSeq" id="WP_123184954.1">
    <property type="nucleotide sequence ID" value="NZ_CANPEU010000031.1"/>
</dbReference>
<reference evidence="5 6" key="1">
    <citation type="submission" date="2019-04" db="EMBL/GenBank/DDBJ databases">
        <title>Microbes associate with the intestines of laboratory mice.</title>
        <authorList>
            <person name="Navarre W."/>
            <person name="Wong E."/>
            <person name="Huang K.C."/>
            <person name="Tropini C."/>
            <person name="Ng K."/>
            <person name="Yu B."/>
        </authorList>
    </citation>
    <scope>NUCLEOTIDE SEQUENCE [LARGE SCALE GENOMIC DNA]</scope>
    <source>
        <strain evidence="5 6">NM48_B13</strain>
    </source>
</reference>
<evidence type="ECO:0000256" key="2">
    <source>
        <dbReference type="SAM" id="SignalP"/>
    </source>
</evidence>
<evidence type="ECO:0000313" key="5">
    <source>
        <dbReference type="EMBL" id="TJW10735.1"/>
    </source>
</evidence>
<feature type="compositionally biased region" description="Acidic residues" evidence="1">
    <location>
        <begin position="242"/>
        <end position="255"/>
    </location>
</feature>
<dbReference type="InterPro" id="IPR013974">
    <property type="entry name" value="SAF"/>
</dbReference>